<comment type="similarity">
    <text evidence="2">Belongs to the complex I subunit 4L family.</text>
</comment>
<keyword evidence="4 11" id="KW-0812">Transmembrane</keyword>
<evidence type="ECO:0000256" key="10">
    <source>
        <dbReference type="ARBA" id="ARBA00049551"/>
    </source>
</evidence>
<dbReference type="GO" id="GO:0008137">
    <property type="term" value="F:NADH dehydrogenase (ubiquinone) activity"/>
    <property type="evidence" value="ECO:0007669"/>
    <property type="project" value="UniProtKB-EC"/>
</dbReference>
<dbReference type="EMBL" id="MN528600">
    <property type="protein sequence ID" value="QXG82900.1"/>
    <property type="molecule type" value="Genomic_DNA"/>
</dbReference>
<gene>
    <name evidence="12" type="primary">ND4L</name>
</gene>
<sequence>MLMYYYSYSLIGLFFSGLFVYVSSYRHFLLMLLSLEFMVLSVYMLMFMYFIQFYSEYFVALIYLSFSVCEGALGLSLLVYMIRSYGSDYLFLLDNLW</sequence>
<dbReference type="AlphaFoldDB" id="A0A8F5A439"/>
<proteinExistence type="inferred from homology"/>
<evidence type="ECO:0000256" key="7">
    <source>
        <dbReference type="ARBA" id="ARBA00023027"/>
    </source>
</evidence>
<dbReference type="GO" id="GO:0016020">
    <property type="term" value="C:membrane"/>
    <property type="evidence" value="ECO:0007669"/>
    <property type="project" value="UniProtKB-SubCell"/>
</dbReference>
<evidence type="ECO:0000256" key="6">
    <source>
        <dbReference type="ARBA" id="ARBA00022989"/>
    </source>
</evidence>
<protein>
    <recommendedName>
        <fullName evidence="3">NADH-ubiquinone oxidoreductase chain 4L</fullName>
    </recommendedName>
    <alternativeName>
        <fullName evidence="9">NADH dehydrogenase subunit 4L</fullName>
    </alternativeName>
</protein>
<evidence type="ECO:0000256" key="9">
    <source>
        <dbReference type="ARBA" id="ARBA00031586"/>
    </source>
</evidence>
<dbReference type="RefSeq" id="YP_010269882.1">
    <property type="nucleotide sequence ID" value="NC_060713.1"/>
</dbReference>
<evidence type="ECO:0000313" key="12">
    <source>
        <dbReference type="EMBL" id="QXG82900.1"/>
    </source>
</evidence>
<keyword evidence="8 11" id="KW-0472">Membrane</keyword>
<evidence type="ECO:0000256" key="5">
    <source>
        <dbReference type="ARBA" id="ARBA00022967"/>
    </source>
</evidence>
<feature type="transmembrane region" description="Helical" evidence="11">
    <location>
        <begin position="29"/>
        <end position="51"/>
    </location>
</feature>
<geneLocation type="mitochondrion" evidence="12"/>
<feature type="transmembrane region" description="Helical" evidence="11">
    <location>
        <begin position="6"/>
        <end position="22"/>
    </location>
</feature>
<dbReference type="CTD" id="4539"/>
<evidence type="ECO:0000256" key="3">
    <source>
        <dbReference type="ARBA" id="ARBA00016612"/>
    </source>
</evidence>
<name>A0A8F5A439_9CUCU</name>
<keyword evidence="6 11" id="KW-1133">Transmembrane helix</keyword>
<evidence type="ECO:0000256" key="11">
    <source>
        <dbReference type="SAM" id="Phobius"/>
    </source>
</evidence>
<dbReference type="Pfam" id="PF00420">
    <property type="entry name" value="Oxidored_q2"/>
    <property type="match status" value="1"/>
</dbReference>
<evidence type="ECO:0000256" key="8">
    <source>
        <dbReference type="ARBA" id="ARBA00023136"/>
    </source>
</evidence>
<evidence type="ECO:0000256" key="2">
    <source>
        <dbReference type="ARBA" id="ARBA00010519"/>
    </source>
</evidence>
<keyword evidence="7" id="KW-0520">NAD</keyword>
<reference evidence="12" key="1">
    <citation type="submission" date="2019-09" db="EMBL/GenBank/DDBJ databases">
        <authorList>
            <person name="Song X."/>
        </authorList>
    </citation>
    <scope>NUCLEOTIDE SEQUENCE</scope>
    <source>
        <strain evidence="12">YSSYXD201907</strain>
    </source>
</reference>
<dbReference type="InterPro" id="IPR039428">
    <property type="entry name" value="NUOK/Mnh_C1-like"/>
</dbReference>
<evidence type="ECO:0000256" key="4">
    <source>
        <dbReference type="ARBA" id="ARBA00022692"/>
    </source>
</evidence>
<keyword evidence="12" id="KW-0496">Mitochondrion</keyword>
<keyword evidence="5" id="KW-1278">Translocase</keyword>
<dbReference type="Gene3D" id="1.10.287.3510">
    <property type="match status" value="1"/>
</dbReference>
<accession>A0A8F5A439</accession>
<organism evidence="12">
    <name type="scientific">Polygraphus poligraphus</name>
    <dbReference type="NCBI Taxonomy" id="516982"/>
    <lineage>
        <taxon>Eukaryota</taxon>
        <taxon>Metazoa</taxon>
        <taxon>Ecdysozoa</taxon>
        <taxon>Arthropoda</taxon>
        <taxon>Hexapoda</taxon>
        <taxon>Insecta</taxon>
        <taxon>Pterygota</taxon>
        <taxon>Neoptera</taxon>
        <taxon>Endopterygota</taxon>
        <taxon>Coleoptera</taxon>
        <taxon>Polyphaga</taxon>
        <taxon>Cucujiformia</taxon>
        <taxon>Curculionidae</taxon>
        <taxon>Scolytinae</taxon>
        <taxon>Polygraphus</taxon>
    </lineage>
</organism>
<comment type="subcellular location">
    <subcellularLocation>
        <location evidence="1">Membrane</location>
        <topology evidence="1">Multi-pass membrane protein</topology>
    </subcellularLocation>
</comment>
<evidence type="ECO:0000256" key="1">
    <source>
        <dbReference type="ARBA" id="ARBA00004141"/>
    </source>
</evidence>
<comment type="catalytic activity">
    <reaction evidence="10">
        <text>a ubiquinone + NADH + 5 H(+)(in) = a ubiquinol + NAD(+) + 4 H(+)(out)</text>
        <dbReference type="Rhea" id="RHEA:29091"/>
        <dbReference type="Rhea" id="RHEA-COMP:9565"/>
        <dbReference type="Rhea" id="RHEA-COMP:9566"/>
        <dbReference type="ChEBI" id="CHEBI:15378"/>
        <dbReference type="ChEBI" id="CHEBI:16389"/>
        <dbReference type="ChEBI" id="CHEBI:17976"/>
        <dbReference type="ChEBI" id="CHEBI:57540"/>
        <dbReference type="ChEBI" id="CHEBI:57945"/>
        <dbReference type="EC" id="7.1.1.2"/>
    </reaction>
</comment>
<dbReference type="GeneID" id="70623813"/>
<feature type="transmembrane region" description="Helical" evidence="11">
    <location>
        <begin position="57"/>
        <end position="82"/>
    </location>
</feature>